<sequence>MNERGTIKWTSLMLPEHVEMLRSLWAEDEKQSKPIIDDQELEVISLVVSEAWEQGKPVKLIVFRQSSKLVITGKITAIKPEKQLLTIRQNGENYSIGFSEISRAEITH</sequence>
<dbReference type="RefSeq" id="WP_093210425.1">
    <property type="nucleotide sequence ID" value="NZ_FNFL01000001.1"/>
</dbReference>
<dbReference type="PANTHER" id="PTHR40051">
    <property type="entry name" value="IG HYPOTHETICAL 15966"/>
    <property type="match status" value="1"/>
</dbReference>
<dbReference type="STRING" id="407036.SAMN05216243_0296"/>
<organism evidence="1 2">
    <name type="scientific">Sediminibacillus albus</name>
    <dbReference type="NCBI Taxonomy" id="407036"/>
    <lineage>
        <taxon>Bacteria</taxon>
        <taxon>Bacillati</taxon>
        <taxon>Bacillota</taxon>
        <taxon>Bacilli</taxon>
        <taxon>Bacillales</taxon>
        <taxon>Bacillaceae</taxon>
        <taxon>Sediminibacillus</taxon>
    </lineage>
</organism>
<dbReference type="OrthoDB" id="1644322at2"/>
<accession>A0A1G8VTK1</accession>
<proteinExistence type="predicted"/>
<dbReference type="EMBL" id="FNFL01000001">
    <property type="protein sequence ID" value="SDJ68530.1"/>
    <property type="molecule type" value="Genomic_DNA"/>
</dbReference>
<evidence type="ECO:0000313" key="1">
    <source>
        <dbReference type="EMBL" id="SDJ68530.1"/>
    </source>
</evidence>
<keyword evidence="2" id="KW-1185">Reference proteome</keyword>
<dbReference type="PANTHER" id="PTHR40051:SF1">
    <property type="entry name" value="YOLD-LIKE FAMILY PROTEIN"/>
    <property type="match status" value="1"/>
</dbReference>
<protein>
    <submittedName>
        <fullName evidence="1">YolD-like protein</fullName>
    </submittedName>
</protein>
<evidence type="ECO:0000313" key="2">
    <source>
        <dbReference type="Proteomes" id="UP000198694"/>
    </source>
</evidence>
<name>A0A1G8VTK1_9BACI</name>
<gene>
    <name evidence="1" type="ORF">SAMN05216243_0296</name>
</gene>
<dbReference type="InterPro" id="IPR014962">
    <property type="entry name" value="YolD"/>
</dbReference>
<reference evidence="1 2" key="1">
    <citation type="submission" date="2016-10" db="EMBL/GenBank/DDBJ databases">
        <authorList>
            <person name="de Groot N.N."/>
        </authorList>
    </citation>
    <scope>NUCLEOTIDE SEQUENCE [LARGE SCALE GENOMIC DNA]</scope>
    <source>
        <strain evidence="1 2">CGMCC 1.6502</strain>
    </source>
</reference>
<dbReference type="AlphaFoldDB" id="A0A1G8VTK1"/>
<dbReference type="Proteomes" id="UP000198694">
    <property type="component" value="Unassembled WGS sequence"/>
</dbReference>
<dbReference type="Pfam" id="PF08863">
    <property type="entry name" value="YolD"/>
    <property type="match status" value="1"/>
</dbReference>